<proteinExistence type="predicted"/>
<keyword evidence="3" id="KW-1185">Reference proteome</keyword>
<feature type="compositionally biased region" description="Polar residues" evidence="1">
    <location>
        <begin position="7"/>
        <end position="19"/>
    </location>
</feature>
<evidence type="ECO:0000313" key="2">
    <source>
        <dbReference type="EMBL" id="KAJ8904966.1"/>
    </source>
</evidence>
<dbReference type="AlphaFoldDB" id="A0AAV8UTY1"/>
<evidence type="ECO:0000313" key="3">
    <source>
        <dbReference type="Proteomes" id="UP001157974"/>
    </source>
</evidence>
<reference evidence="2 3" key="1">
    <citation type="journal article" date="2023" name="Nat. Commun.">
        <title>Origin of minicircular mitochondrial genomes in red algae.</title>
        <authorList>
            <person name="Lee Y."/>
            <person name="Cho C.H."/>
            <person name="Lee Y.M."/>
            <person name="Park S.I."/>
            <person name="Yang J.H."/>
            <person name="West J.A."/>
            <person name="Bhattacharya D."/>
            <person name="Yoon H.S."/>
        </authorList>
    </citation>
    <scope>NUCLEOTIDE SEQUENCE [LARGE SCALE GENOMIC DNA]</scope>
    <source>
        <strain evidence="2 3">CCMP1338</strain>
        <tissue evidence="2">Whole cell</tissue>
    </source>
</reference>
<feature type="region of interest" description="Disordered" evidence="1">
    <location>
        <begin position="1"/>
        <end position="26"/>
    </location>
</feature>
<name>A0AAV8UTY1_9RHOD</name>
<comment type="caution">
    <text evidence="2">The sequence shown here is derived from an EMBL/GenBank/DDBJ whole genome shotgun (WGS) entry which is preliminary data.</text>
</comment>
<organism evidence="2 3">
    <name type="scientific">Rhodosorus marinus</name>
    <dbReference type="NCBI Taxonomy" id="101924"/>
    <lineage>
        <taxon>Eukaryota</taxon>
        <taxon>Rhodophyta</taxon>
        <taxon>Stylonematophyceae</taxon>
        <taxon>Stylonematales</taxon>
        <taxon>Stylonemataceae</taxon>
        <taxon>Rhodosorus</taxon>
    </lineage>
</organism>
<evidence type="ECO:0000256" key="1">
    <source>
        <dbReference type="SAM" id="MobiDB-lite"/>
    </source>
</evidence>
<dbReference type="EMBL" id="JAMWBK010000005">
    <property type="protein sequence ID" value="KAJ8904966.1"/>
    <property type="molecule type" value="Genomic_DNA"/>
</dbReference>
<sequence length="88" mass="9716">MRKRETVGSQNMFYSTSEESGPPPPPKRLCFNFDMNFFKGLTITLSTVGATSAAPAMRKGREKLLIPYMMARIAGSVFQLRASPVEAV</sequence>
<accession>A0AAV8UTY1</accession>
<dbReference type="Proteomes" id="UP001157974">
    <property type="component" value="Unassembled WGS sequence"/>
</dbReference>
<protein>
    <submittedName>
        <fullName evidence="2">Uncharacterized protein</fullName>
    </submittedName>
</protein>
<gene>
    <name evidence="2" type="ORF">NDN08_001478</name>
</gene>